<dbReference type="Gene3D" id="3.40.109.10">
    <property type="entry name" value="NADH Oxidase"/>
    <property type="match status" value="1"/>
</dbReference>
<gene>
    <name evidence="1" type="ORF">KY5_7198</name>
</gene>
<proteinExistence type="predicted"/>
<evidence type="ECO:0000313" key="1">
    <source>
        <dbReference type="EMBL" id="ATL32216.1"/>
    </source>
</evidence>
<sequence length="141" mass="15057">MGSVLLDASTLEQLISAAIAAPSLYNTQPWRFRLAPDTSTVEIHTVAERGLPHVDPHGRALHLAAGAAAFNLRVAMVPTCWSPYASPVSRVVASTPLTTRSTPTLPLQAPSRCQNSATEPQEACWYDDGTTHVVEAQLGAR</sequence>
<reference evidence="1 2" key="1">
    <citation type="submission" date="2017-08" db="EMBL/GenBank/DDBJ databases">
        <title>Complete Genome Sequence of Streptomyces formicae KY5, the formicamycin producer.</title>
        <authorList>
            <person name="Holmes N.A."/>
            <person name="Devine R."/>
            <person name="Qin Z."/>
            <person name="Seipke R.F."/>
            <person name="Wilkinson B."/>
            <person name="Hutchings M.I."/>
        </authorList>
    </citation>
    <scope>NUCLEOTIDE SEQUENCE [LARGE SCALE GENOMIC DNA]</scope>
    <source>
        <strain evidence="1 2">KY5</strain>
    </source>
</reference>
<dbReference type="SUPFAM" id="SSF55469">
    <property type="entry name" value="FMN-dependent nitroreductase-like"/>
    <property type="match status" value="1"/>
</dbReference>
<evidence type="ECO:0000313" key="2">
    <source>
        <dbReference type="Proteomes" id="UP000221011"/>
    </source>
</evidence>
<dbReference type="Proteomes" id="UP000221011">
    <property type="component" value="Chromosome"/>
</dbReference>
<keyword evidence="2" id="KW-1185">Reference proteome</keyword>
<dbReference type="AlphaFoldDB" id="A0A291QL27"/>
<dbReference type="InterPro" id="IPR000415">
    <property type="entry name" value="Nitroreductase-like"/>
</dbReference>
<name>A0A291QL27_9ACTN</name>
<protein>
    <submittedName>
        <fullName evidence="1">Dinucleotide-utilizing enzymes involved in molybdopterin and thiamine biosynthesis family 2</fullName>
    </submittedName>
</protein>
<dbReference type="GO" id="GO:0016491">
    <property type="term" value="F:oxidoreductase activity"/>
    <property type="evidence" value="ECO:0007669"/>
    <property type="project" value="InterPro"/>
</dbReference>
<dbReference type="KEGG" id="sfk:KY5_7198"/>
<accession>A0A291QL27</accession>
<dbReference type="EMBL" id="CP022685">
    <property type="protein sequence ID" value="ATL32216.1"/>
    <property type="molecule type" value="Genomic_DNA"/>
</dbReference>
<organism evidence="1 2">
    <name type="scientific">Streptomyces formicae</name>
    <dbReference type="NCBI Taxonomy" id="1616117"/>
    <lineage>
        <taxon>Bacteria</taxon>
        <taxon>Bacillati</taxon>
        <taxon>Actinomycetota</taxon>
        <taxon>Actinomycetes</taxon>
        <taxon>Kitasatosporales</taxon>
        <taxon>Streptomycetaceae</taxon>
        <taxon>Streptomyces</taxon>
    </lineage>
</organism>